<accession>A0A7Y0AD59</accession>
<feature type="transmembrane region" description="Helical" evidence="1">
    <location>
        <begin position="37"/>
        <end position="54"/>
    </location>
</feature>
<evidence type="ECO:0000256" key="1">
    <source>
        <dbReference type="SAM" id="Phobius"/>
    </source>
</evidence>
<dbReference type="EMBL" id="JABBGH010000001">
    <property type="protein sequence ID" value="NML65155.1"/>
    <property type="molecule type" value="Genomic_DNA"/>
</dbReference>
<comment type="caution">
    <text evidence="2">The sequence shown here is derived from an EMBL/GenBank/DDBJ whole genome shotgun (WGS) entry which is preliminary data.</text>
</comment>
<organism evidence="2 3">
    <name type="scientific">Hymenobacter polaris</name>
    <dbReference type="NCBI Taxonomy" id="2682546"/>
    <lineage>
        <taxon>Bacteria</taxon>
        <taxon>Pseudomonadati</taxon>
        <taxon>Bacteroidota</taxon>
        <taxon>Cytophagia</taxon>
        <taxon>Cytophagales</taxon>
        <taxon>Hymenobacteraceae</taxon>
        <taxon>Hymenobacter</taxon>
    </lineage>
</organism>
<gene>
    <name evidence="2" type="ORF">HHL22_08050</name>
</gene>
<dbReference type="Proteomes" id="UP000559626">
    <property type="component" value="Unassembled WGS sequence"/>
</dbReference>
<keyword evidence="1" id="KW-0812">Transmembrane</keyword>
<keyword evidence="1" id="KW-0472">Membrane</keyword>
<name>A0A7Y0AD59_9BACT</name>
<keyword evidence="1" id="KW-1133">Transmembrane helix</keyword>
<dbReference type="AlphaFoldDB" id="A0A7Y0AD59"/>
<dbReference type="RefSeq" id="WP_169530407.1">
    <property type="nucleotide sequence ID" value="NZ_JABBGH010000001.1"/>
</dbReference>
<evidence type="ECO:0000313" key="2">
    <source>
        <dbReference type="EMBL" id="NML65155.1"/>
    </source>
</evidence>
<protein>
    <submittedName>
        <fullName evidence="2">Uncharacterized protein</fullName>
    </submittedName>
</protein>
<evidence type="ECO:0000313" key="3">
    <source>
        <dbReference type="Proteomes" id="UP000559626"/>
    </source>
</evidence>
<proteinExistence type="predicted"/>
<sequence>MLSLRWLVGGGLLYLLPRAFAYSVGPEQQHLRRGRRLIGFALGLGLVELMLLSWL</sequence>
<reference evidence="2 3" key="1">
    <citation type="submission" date="2020-04" db="EMBL/GenBank/DDBJ databases">
        <title>Hymenobacter polaris sp. nov., isolated from Arctic soil.</title>
        <authorList>
            <person name="Dahal R.H."/>
        </authorList>
    </citation>
    <scope>NUCLEOTIDE SEQUENCE [LARGE SCALE GENOMIC DNA]</scope>
    <source>
        <strain evidence="2 3">RP-2-7</strain>
    </source>
</reference>
<keyword evidence="3" id="KW-1185">Reference proteome</keyword>